<name>A0ABQ6N5P9_9STRA</name>
<comment type="caution">
    <text evidence="6">The sequence shown here is derived from an EMBL/GenBank/DDBJ whole genome shotgun (WGS) entry which is preliminary data.</text>
</comment>
<protein>
    <submittedName>
        <fullName evidence="6">Uncharacterized protein</fullName>
    </submittedName>
</protein>
<dbReference type="Proteomes" id="UP001165060">
    <property type="component" value="Unassembled WGS sequence"/>
</dbReference>
<dbReference type="InterPro" id="IPR004792">
    <property type="entry name" value="BaiN-like"/>
</dbReference>
<dbReference type="SUPFAM" id="SSF160996">
    <property type="entry name" value="HI0933 insert domain-like"/>
    <property type="match status" value="1"/>
</dbReference>
<organism evidence="6 7">
    <name type="scientific">Tetraparma gracilis</name>
    <dbReference type="NCBI Taxonomy" id="2962635"/>
    <lineage>
        <taxon>Eukaryota</taxon>
        <taxon>Sar</taxon>
        <taxon>Stramenopiles</taxon>
        <taxon>Ochrophyta</taxon>
        <taxon>Bolidophyceae</taxon>
        <taxon>Parmales</taxon>
        <taxon>Triparmaceae</taxon>
        <taxon>Tetraparma</taxon>
    </lineage>
</organism>
<sequence>MAPALSLLPRSPPPPRCARLFSSAPSAAAPPAAFPSAAAPSVAVVGGGPSGFFAAISLASSHPRVQVTLYESSSRLLHKVLISGGGRCNLLPNTGLPTGEILKAYPRGARELISPTSPSSPSGITPAELLGWFNERGVETKVEGDGRTFPVTDDSRTVADCLLSEARKAKVKVVKKALVTAVSPPSPSDPSFSLSFKAGTLPPSRHSAVILATGSSRPSLSLLSALGHTLVPPVPSLFTLTVPSPLLAGLQGLSVPHATVTVPLPPALRPSKKSKSVSQSGPLLITHVGLSGPAALKASAFGARALHELGYRSPLLVNWCAAVPAKDVEALLSVWRAENPRRSLKTAAPPCLPGLPRRLWARVVELSLALPEGQDRAAGTLSKKDLRLLAGAVTSCELEMVGKSTFKEEFVTAGGLSMKEIDSGTFMSRKVPGLFVVGEANDVDAVTGGYNFLNCWVSGHVAGKSAGKFVGGLE</sequence>
<keyword evidence="2" id="KW-0285">Flavoprotein</keyword>
<proteinExistence type="predicted"/>
<evidence type="ECO:0000256" key="3">
    <source>
        <dbReference type="ARBA" id="ARBA00022827"/>
    </source>
</evidence>
<accession>A0ABQ6N5P9</accession>
<dbReference type="PRINTS" id="PR00368">
    <property type="entry name" value="FADPNR"/>
</dbReference>
<keyword evidence="7" id="KW-1185">Reference proteome</keyword>
<evidence type="ECO:0000259" key="4">
    <source>
        <dbReference type="Pfam" id="PF03486"/>
    </source>
</evidence>
<dbReference type="SUPFAM" id="SSF51905">
    <property type="entry name" value="FAD/NAD(P)-binding domain"/>
    <property type="match status" value="1"/>
</dbReference>
<dbReference type="InterPro" id="IPR036188">
    <property type="entry name" value="FAD/NAD-bd_sf"/>
</dbReference>
<dbReference type="InterPro" id="IPR055178">
    <property type="entry name" value="RsdA/BaiN/AoA(So)-like_dom"/>
</dbReference>
<evidence type="ECO:0000313" key="6">
    <source>
        <dbReference type="EMBL" id="GMI40417.1"/>
    </source>
</evidence>
<dbReference type="Gene3D" id="1.10.8.260">
    <property type="entry name" value="HI0933 insert domain-like"/>
    <property type="match status" value="1"/>
</dbReference>
<comment type="cofactor">
    <cofactor evidence="1">
        <name>FAD</name>
        <dbReference type="ChEBI" id="CHEBI:57692"/>
    </cofactor>
</comment>
<dbReference type="EMBL" id="BRYB01000933">
    <property type="protein sequence ID" value="GMI40417.1"/>
    <property type="molecule type" value="Genomic_DNA"/>
</dbReference>
<evidence type="ECO:0000256" key="1">
    <source>
        <dbReference type="ARBA" id="ARBA00001974"/>
    </source>
</evidence>
<dbReference type="InterPro" id="IPR057661">
    <property type="entry name" value="RsdA/BaiN/AoA(So)_Rossmann"/>
</dbReference>
<feature type="domain" description="RsdA/BaiN/AoA(So)-like Rossmann fold-like" evidence="4">
    <location>
        <begin position="41"/>
        <end position="464"/>
    </location>
</feature>
<dbReference type="PANTHER" id="PTHR42887:SF2">
    <property type="entry name" value="OS12G0638800 PROTEIN"/>
    <property type="match status" value="1"/>
</dbReference>
<dbReference type="PANTHER" id="PTHR42887">
    <property type="entry name" value="OS12G0638800 PROTEIN"/>
    <property type="match status" value="1"/>
</dbReference>
<dbReference type="Pfam" id="PF22780">
    <property type="entry name" value="HI0933_like_1st"/>
    <property type="match status" value="1"/>
</dbReference>
<gene>
    <name evidence="6" type="ORF">TeGR_g13543</name>
</gene>
<reference evidence="6 7" key="1">
    <citation type="journal article" date="2023" name="Commun. Biol.">
        <title>Genome analysis of Parmales, the sister group of diatoms, reveals the evolutionary specialization of diatoms from phago-mixotrophs to photoautotrophs.</title>
        <authorList>
            <person name="Ban H."/>
            <person name="Sato S."/>
            <person name="Yoshikawa S."/>
            <person name="Yamada K."/>
            <person name="Nakamura Y."/>
            <person name="Ichinomiya M."/>
            <person name="Sato N."/>
            <person name="Blanc-Mathieu R."/>
            <person name="Endo H."/>
            <person name="Kuwata A."/>
            <person name="Ogata H."/>
        </authorList>
    </citation>
    <scope>NUCLEOTIDE SEQUENCE [LARGE SCALE GENOMIC DNA]</scope>
</reference>
<dbReference type="InterPro" id="IPR023166">
    <property type="entry name" value="BaiN-like_dom_sf"/>
</dbReference>
<keyword evidence="3" id="KW-0274">FAD</keyword>
<dbReference type="NCBIfam" id="TIGR00275">
    <property type="entry name" value="aminoacetone oxidase family FAD-binding enzyme"/>
    <property type="match status" value="1"/>
</dbReference>
<evidence type="ECO:0000259" key="5">
    <source>
        <dbReference type="Pfam" id="PF22780"/>
    </source>
</evidence>
<dbReference type="Gene3D" id="2.40.30.10">
    <property type="entry name" value="Translation factors"/>
    <property type="match status" value="1"/>
</dbReference>
<evidence type="ECO:0000256" key="2">
    <source>
        <dbReference type="ARBA" id="ARBA00022630"/>
    </source>
</evidence>
<evidence type="ECO:0000313" key="7">
    <source>
        <dbReference type="Proteomes" id="UP001165060"/>
    </source>
</evidence>
<feature type="domain" description="RsdA/BaiN/AoA(So)-like insert" evidence="5">
    <location>
        <begin position="234"/>
        <end position="411"/>
    </location>
</feature>
<dbReference type="Gene3D" id="3.50.50.60">
    <property type="entry name" value="FAD/NAD(P)-binding domain"/>
    <property type="match status" value="1"/>
</dbReference>
<dbReference type="Pfam" id="PF03486">
    <property type="entry name" value="HI0933_like"/>
    <property type="match status" value="1"/>
</dbReference>